<dbReference type="Proteomes" id="UP000033452">
    <property type="component" value="Unassembled WGS sequence"/>
</dbReference>
<feature type="compositionally biased region" description="Polar residues" evidence="1">
    <location>
        <begin position="1"/>
        <end position="14"/>
    </location>
</feature>
<organism evidence="2 3">
    <name type="scientific">Pseudoalteromonas rubra</name>
    <dbReference type="NCBI Taxonomy" id="43658"/>
    <lineage>
        <taxon>Bacteria</taxon>
        <taxon>Pseudomonadati</taxon>
        <taxon>Pseudomonadota</taxon>
        <taxon>Gammaproteobacteria</taxon>
        <taxon>Alteromonadales</taxon>
        <taxon>Pseudoalteromonadaceae</taxon>
        <taxon>Pseudoalteromonas</taxon>
    </lineage>
</organism>
<sequence length="102" mass="10999">MSTSKSTANSQANSEHTHPVSDQLADSLHHTVDALHDTAAKTEEQLRNKSEASGQALQAQKRELEKKWNASGVKKYATENPVKTAGIAFGAGVLLTMLLRSK</sequence>
<dbReference type="OrthoDB" id="5771927at2"/>
<evidence type="ECO:0000256" key="1">
    <source>
        <dbReference type="SAM" id="MobiDB-lite"/>
    </source>
</evidence>
<proteinExistence type="predicted"/>
<feature type="compositionally biased region" description="Basic and acidic residues" evidence="1">
    <location>
        <begin position="27"/>
        <end position="50"/>
    </location>
</feature>
<dbReference type="PATRIC" id="fig|43658.5.peg.1875"/>
<reference evidence="2 3" key="1">
    <citation type="journal article" date="2015" name="BMC Genomics">
        <title>Genome mining reveals unlocked bioactive potential of marine Gram-negative bacteria.</title>
        <authorList>
            <person name="Machado H."/>
            <person name="Sonnenschein E.C."/>
            <person name="Melchiorsen J."/>
            <person name="Gram L."/>
        </authorList>
    </citation>
    <scope>NUCLEOTIDE SEQUENCE [LARGE SCALE GENOMIC DNA]</scope>
    <source>
        <strain evidence="2 3">S2471</strain>
    </source>
</reference>
<dbReference type="EMBL" id="JXYA01000017">
    <property type="protein sequence ID" value="KJZ09893.1"/>
    <property type="molecule type" value="Genomic_DNA"/>
</dbReference>
<name>A0A0F4QQC1_9GAMM</name>
<accession>A0A0F4QQC1</accession>
<feature type="region of interest" description="Disordered" evidence="1">
    <location>
        <begin position="1"/>
        <end position="63"/>
    </location>
</feature>
<dbReference type="RefSeq" id="WP_046004621.1">
    <property type="nucleotide sequence ID" value="NZ_JXYA01000017.1"/>
</dbReference>
<dbReference type="AlphaFoldDB" id="A0A0F4QQC1"/>
<keyword evidence="3" id="KW-1185">Reference proteome</keyword>
<protein>
    <recommendedName>
        <fullName evidence="4">DUF883 domain-containing protein</fullName>
    </recommendedName>
</protein>
<evidence type="ECO:0008006" key="4">
    <source>
        <dbReference type="Google" id="ProtNLM"/>
    </source>
</evidence>
<evidence type="ECO:0000313" key="3">
    <source>
        <dbReference type="Proteomes" id="UP000033452"/>
    </source>
</evidence>
<gene>
    <name evidence="2" type="ORF">TW77_08880</name>
</gene>
<evidence type="ECO:0000313" key="2">
    <source>
        <dbReference type="EMBL" id="KJZ09893.1"/>
    </source>
</evidence>
<comment type="caution">
    <text evidence="2">The sequence shown here is derived from an EMBL/GenBank/DDBJ whole genome shotgun (WGS) entry which is preliminary data.</text>
</comment>